<gene>
    <name evidence="3" type="primary">LOC107811113</name>
</gene>
<reference evidence="3" key="1">
    <citation type="submission" date="2025-08" db="UniProtKB">
        <authorList>
            <consortium name="RefSeq"/>
        </authorList>
    </citation>
    <scope>IDENTIFICATION</scope>
</reference>
<sequence length="249" mass="28337">MARRRKQVAPVTAAITPEAQKSKDQLPTSPKRLQFSEAGSSKPSPDPDLTAKAEIGKVMHANELRQQNSHMGMRLEYIPPSHRDGKIVIQIEEEDVSGLKEHWATPLIGYVLGDTPYEKSMESYVESVWDFVNRPQIIYHQEGYYVFRFTTVEERDAVMQAGPYSYHNKPFILQNWKRDFHFDPKCITTIPLWIHLPSLSAGYWTTDALSKVATAVGLPLYTDKFTADLNKISYARVLVKVDITKPLGD</sequence>
<dbReference type="OrthoDB" id="1939300at2759"/>
<dbReference type="InterPro" id="IPR025558">
    <property type="entry name" value="DUF4283"/>
</dbReference>
<feature type="domain" description="DUF4283" evidence="2">
    <location>
        <begin position="100"/>
        <end position="183"/>
    </location>
</feature>
<evidence type="ECO:0000256" key="1">
    <source>
        <dbReference type="SAM" id="MobiDB-lite"/>
    </source>
</evidence>
<accession>A0A1S4BRP5</accession>
<name>A0A1S4BRP5_TOBAC</name>
<evidence type="ECO:0000259" key="2">
    <source>
        <dbReference type="Pfam" id="PF14111"/>
    </source>
</evidence>
<dbReference type="RefSeq" id="XP_016491468.1">
    <property type="nucleotide sequence ID" value="XM_016635982.1"/>
</dbReference>
<organism evidence="3">
    <name type="scientific">Nicotiana tabacum</name>
    <name type="common">Common tobacco</name>
    <dbReference type="NCBI Taxonomy" id="4097"/>
    <lineage>
        <taxon>Eukaryota</taxon>
        <taxon>Viridiplantae</taxon>
        <taxon>Streptophyta</taxon>
        <taxon>Embryophyta</taxon>
        <taxon>Tracheophyta</taxon>
        <taxon>Spermatophyta</taxon>
        <taxon>Magnoliopsida</taxon>
        <taxon>eudicotyledons</taxon>
        <taxon>Gunneridae</taxon>
        <taxon>Pentapetalae</taxon>
        <taxon>asterids</taxon>
        <taxon>lamiids</taxon>
        <taxon>Solanales</taxon>
        <taxon>Solanaceae</taxon>
        <taxon>Nicotianoideae</taxon>
        <taxon>Nicotianeae</taxon>
        <taxon>Nicotiana</taxon>
    </lineage>
</organism>
<dbReference type="AlphaFoldDB" id="A0A1S4BRP5"/>
<feature type="region of interest" description="Disordered" evidence="1">
    <location>
        <begin position="1"/>
        <end position="49"/>
    </location>
</feature>
<dbReference type="PaxDb" id="4097-A0A1S4BRP5"/>
<dbReference type="PANTHER" id="PTHR33233:SF17">
    <property type="entry name" value="DUF4283 DOMAIN-CONTAINING PROTEIN"/>
    <property type="match status" value="1"/>
</dbReference>
<dbReference type="PANTHER" id="PTHR33233">
    <property type="entry name" value="ENDONUCLEASE/EXONUCLEASE/PHOSPHATASE"/>
    <property type="match status" value="1"/>
</dbReference>
<dbReference type="KEGG" id="nta:107811113"/>
<evidence type="ECO:0000313" key="3">
    <source>
        <dbReference type="RefSeq" id="XP_016491468.1"/>
    </source>
</evidence>
<protein>
    <recommendedName>
        <fullName evidence="2">DUF4283 domain-containing protein</fullName>
    </recommendedName>
</protein>
<dbReference type="OMA" id="MHANELR"/>
<dbReference type="Pfam" id="PF14111">
    <property type="entry name" value="DUF4283"/>
    <property type="match status" value="1"/>
</dbReference>
<proteinExistence type="predicted"/>